<dbReference type="AlphaFoldDB" id="A0A5K3FG16"/>
<evidence type="ECO:0000313" key="2">
    <source>
        <dbReference type="WBParaSite" id="MCU_007857-RA"/>
    </source>
</evidence>
<sequence>MLIKHSSFILACFGTLLNVKTRQLASAFPPPKPLSNTVEILDRSFTSARVSSSNIDSRSRLPGLPMRRLWKRLSSRLPCPHRRAPAVSWTANRRRLASTPHPPGLGRASGGLQAPHSGARHQTHLLHCAPGQTGIRLATHAYAHAPLAMVVAGWPLRW</sequence>
<reference evidence="2" key="1">
    <citation type="submission" date="2019-11" db="UniProtKB">
        <authorList>
            <consortium name="WormBaseParasite"/>
        </authorList>
    </citation>
    <scope>IDENTIFICATION</scope>
</reference>
<evidence type="ECO:0000256" key="1">
    <source>
        <dbReference type="SAM" id="MobiDB-lite"/>
    </source>
</evidence>
<organism evidence="2">
    <name type="scientific">Mesocestoides corti</name>
    <name type="common">Flatworm</name>
    <dbReference type="NCBI Taxonomy" id="53468"/>
    <lineage>
        <taxon>Eukaryota</taxon>
        <taxon>Metazoa</taxon>
        <taxon>Spiralia</taxon>
        <taxon>Lophotrochozoa</taxon>
        <taxon>Platyhelminthes</taxon>
        <taxon>Cestoda</taxon>
        <taxon>Eucestoda</taxon>
        <taxon>Cyclophyllidea</taxon>
        <taxon>Mesocestoididae</taxon>
        <taxon>Mesocestoides</taxon>
    </lineage>
</organism>
<name>A0A5K3FG16_MESCO</name>
<feature type="region of interest" description="Disordered" evidence="1">
    <location>
        <begin position="96"/>
        <end position="117"/>
    </location>
</feature>
<dbReference type="WBParaSite" id="MCU_007857-RA">
    <property type="protein sequence ID" value="MCU_007857-RA"/>
    <property type="gene ID" value="MCU_007857"/>
</dbReference>
<accession>A0A5K3FG16</accession>
<protein>
    <submittedName>
        <fullName evidence="2">Secreted protein</fullName>
    </submittedName>
</protein>
<proteinExistence type="predicted"/>